<name>A0A015JBL6_RHIIW</name>
<sequence length="321" mass="37777">MEDIMKLDENETIYSDPKNFLSLPYPYLGEKLPIDRFDIDHDGSFIFMGRTKFEQVLEDINKLRPRSYMKLFIYGTVGYGKSHILTAIACFLFRTRRRVVFLPDCRQLAVDPVEYIKLALFLTYENDDVKISEINACEDFCHIIKFCKSLEEKLYFIVDQMNALDEGDNTGISLEKKRQIRENLDKMVDNHFYIMSSSANNKTMLHLMAKQTGELKIKLFGGFDEGEMKEWWNKHNSDLPAMDEQQIRQIEDISGKIPLFLKFLLESDHKNFKDAWEYLDQQLTSKIKEPMMNFSDIISSSNRWELYVFLVCFVIGALYEN</sequence>
<organism evidence="2 3">
    <name type="scientific">Rhizophagus irregularis (strain DAOM 197198w)</name>
    <name type="common">Glomus intraradices</name>
    <dbReference type="NCBI Taxonomy" id="1432141"/>
    <lineage>
        <taxon>Eukaryota</taxon>
        <taxon>Fungi</taxon>
        <taxon>Fungi incertae sedis</taxon>
        <taxon>Mucoromycota</taxon>
        <taxon>Glomeromycotina</taxon>
        <taxon>Glomeromycetes</taxon>
        <taxon>Glomerales</taxon>
        <taxon>Glomeraceae</taxon>
        <taxon>Rhizophagus</taxon>
    </lineage>
</organism>
<dbReference type="SUPFAM" id="SSF52540">
    <property type="entry name" value="P-loop containing nucleoside triphosphate hydrolases"/>
    <property type="match status" value="1"/>
</dbReference>
<evidence type="ECO:0008006" key="4">
    <source>
        <dbReference type="Google" id="ProtNLM"/>
    </source>
</evidence>
<evidence type="ECO:0000313" key="3">
    <source>
        <dbReference type="Proteomes" id="UP000022910"/>
    </source>
</evidence>
<dbReference type="AlphaFoldDB" id="A0A015JBL6"/>
<evidence type="ECO:0000256" key="1">
    <source>
        <dbReference type="SAM" id="Phobius"/>
    </source>
</evidence>
<dbReference type="EMBL" id="JEMT01023458">
    <property type="protein sequence ID" value="EXX64315.1"/>
    <property type="molecule type" value="Genomic_DNA"/>
</dbReference>
<keyword evidence="1" id="KW-0812">Transmembrane</keyword>
<evidence type="ECO:0000313" key="2">
    <source>
        <dbReference type="EMBL" id="EXX64315.1"/>
    </source>
</evidence>
<dbReference type="Proteomes" id="UP000022910">
    <property type="component" value="Unassembled WGS sequence"/>
</dbReference>
<dbReference type="HOGENOM" id="CLU_866392_0_0_1"/>
<feature type="transmembrane region" description="Helical" evidence="1">
    <location>
        <begin position="71"/>
        <end position="93"/>
    </location>
</feature>
<reference evidence="2 3" key="1">
    <citation type="submission" date="2014-02" db="EMBL/GenBank/DDBJ databases">
        <title>Single nucleus genome sequencing reveals high similarity among nuclei of an endomycorrhizal fungus.</title>
        <authorList>
            <person name="Lin K."/>
            <person name="Geurts R."/>
            <person name="Zhang Z."/>
            <person name="Limpens E."/>
            <person name="Saunders D.G."/>
            <person name="Mu D."/>
            <person name="Pang E."/>
            <person name="Cao H."/>
            <person name="Cha H."/>
            <person name="Lin T."/>
            <person name="Zhou Q."/>
            <person name="Shang Y."/>
            <person name="Li Y."/>
            <person name="Ivanov S."/>
            <person name="Sharma T."/>
            <person name="Velzen R.V."/>
            <person name="Ruijter N.D."/>
            <person name="Aanen D.K."/>
            <person name="Win J."/>
            <person name="Kamoun S."/>
            <person name="Bisseling T."/>
            <person name="Huang S."/>
        </authorList>
    </citation>
    <scope>NUCLEOTIDE SEQUENCE [LARGE SCALE GENOMIC DNA]</scope>
    <source>
        <strain evidence="3">DAOM197198w</strain>
    </source>
</reference>
<keyword evidence="1" id="KW-1133">Transmembrane helix</keyword>
<dbReference type="Gene3D" id="3.40.50.300">
    <property type="entry name" value="P-loop containing nucleotide triphosphate hydrolases"/>
    <property type="match status" value="1"/>
</dbReference>
<protein>
    <recommendedName>
        <fullName evidence="4">AAA+ ATPase domain-containing protein</fullName>
    </recommendedName>
</protein>
<accession>A0A015JBL6</accession>
<keyword evidence="1" id="KW-0472">Membrane</keyword>
<proteinExistence type="predicted"/>
<comment type="caution">
    <text evidence="2">The sequence shown here is derived from an EMBL/GenBank/DDBJ whole genome shotgun (WGS) entry which is preliminary data.</text>
</comment>
<keyword evidence="3" id="KW-1185">Reference proteome</keyword>
<dbReference type="InterPro" id="IPR027417">
    <property type="entry name" value="P-loop_NTPase"/>
</dbReference>
<gene>
    <name evidence="2" type="ORF">RirG_143920</name>
</gene>